<reference evidence="6" key="1">
    <citation type="journal article" date="2014" name="Front. Microbiol.">
        <title>High frequency of phylogenetically diverse reductive dehalogenase-homologous genes in deep subseafloor sedimentary metagenomes.</title>
        <authorList>
            <person name="Kawai M."/>
            <person name="Futagami T."/>
            <person name="Toyoda A."/>
            <person name="Takaki Y."/>
            <person name="Nishi S."/>
            <person name="Hori S."/>
            <person name="Arai W."/>
            <person name="Tsubouchi T."/>
            <person name="Morono Y."/>
            <person name="Uchiyama I."/>
            <person name="Ito T."/>
            <person name="Fujiyama A."/>
            <person name="Inagaki F."/>
            <person name="Takami H."/>
        </authorList>
    </citation>
    <scope>NUCLEOTIDE SEQUENCE</scope>
    <source>
        <strain evidence="6">Expedition CK06-06</strain>
    </source>
</reference>
<dbReference type="InterPro" id="IPR036852">
    <property type="entry name" value="Peptidase_S8/S53_dom_sf"/>
</dbReference>
<dbReference type="GO" id="GO:0004252">
    <property type="term" value="F:serine-type endopeptidase activity"/>
    <property type="evidence" value="ECO:0007669"/>
    <property type="project" value="InterPro"/>
</dbReference>
<comment type="similarity">
    <text evidence="1">Belongs to the peptidase S8 family.</text>
</comment>
<evidence type="ECO:0000256" key="2">
    <source>
        <dbReference type="ARBA" id="ARBA00022670"/>
    </source>
</evidence>
<feature type="non-terminal residue" evidence="6">
    <location>
        <position position="262"/>
    </location>
</feature>
<evidence type="ECO:0000256" key="3">
    <source>
        <dbReference type="ARBA" id="ARBA00022801"/>
    </source>
</evidence>
<dbReference type="EMBL" id="BARS01030708">
    <property type="protein sequence ID" value="GAG24959.1"/>
    <property type="molecule type" value="Genomic_DNA"/>
</dbReference>
<protein>
    <recommendedName>
        <fullName evidence="5">Peptidase S8/S53 domain-containing protein</fullName>
    </recommendedName>
</protein>
<accession>X0W2G3</accession>
<feature type="domain" description="Peptidase S8/S53" evidence="5">
    <location>
        <begin position="22"/>
        <end position="231"/>
    </location>
</feature>
<keyword evidence="2" id="KW-0645">Protease</keyword>
<keyword evidence="4" id="KW-0720">Serine protease</keyword>
<proteinExistence type="inferred from homology"/>
<name>X0W2G3_9ZZZZ</name>
<keyword evidence="3" id="KW-0378">Hydrolase</keyword>
<gene>
    <name evidence="6" type="ORF">S01H1_47875</name>
</gene>
<dbReference type="PROSITE" id="PS51892">
    <property type="entry name" value="SUBTILASE"/>
    <property type="match status" value="1"/>
</dbReference>
<evidence type="ECO:0000313" key="6">
    <source>
        <dbReference type="EMBL" id="GAG24959.1"/>
    </source>
</evidence>
<evidence type="ECO:0000259" key="5">
    <source>
        <dbReference type="Pfam" id="PF00082"/>
    </source>
</evidence>
<dbReference type="InterPro" id="IPR050131">
    <property type="entry name" value="Peptidase_S8_subtilisin-like"/>
</dbReference>
<dbReference type="SUPFAM" id="SSF52743">
    <property type="entry name" value="Subtilisin-like"/>
    <property type="match status" value="1"/>
</dbReference>
<evidence type="ECO:0000256" key="1">
    <source>
        <dbReference type="ARBA" id="ARBA00011073"/>
    </source>
</evidence>
<dbReference type="InterPro" id="IPR000209">
    <property type="entry name" value="Peptidase_S8/S53_dom"/>
</dbReference>
<sequence>IPEFSFNSSISYFPEVYVENYNHFTGIANATKIVAYKIVNQTGKGYVSDLISAMASVILNRTTHHIVSVCLSIGTLGEDVSAINAVIDEVIENHILVVIAAGNNGIEGSKPFNKLGINKNAIVVGAINDKDQITSYSSMGEDGDDDNLKPDLVAPGGSVLPGGRSIISADNKSDEATAAYGTSISAAIVSAAINLLIEAKWGTWTDWNNQNLSKLVQMLKAILLMTATETNLEREDDPQTDIDESNYSPSLYSGLLNNLKDE</sequence>
<dbReference type="GO" id="GO:0006508">
    <property type="term" value="P:proteolysis"/>
    <property type="evidence" value="ECO:0007669"/>
    <property type="project" value="UniProtKB-KW"/>
</dbReference>
<evidence type="ECO:0000256" key="4">
    <source>
        <dbReference type="ARBA" id="ARBA00022825"/>
    </source>
</evidence>
<dbReference type="AlphaFoldDB" id="X0W2G3"/>
<dbReference type="Pfam" id="PF00082">
    <property type="entry name" value="Peptidase_S8"/>
    <property type="match status" value="1"/>
</dbReference>
<dbReference type="PANTHER" id="PTHR43806:SF11">
    <property type="entry name" value="CEREVISIN-RELATED"/>
    <property type="match status" value="1"/>
</dbReference>
<dbReference type="Gene3D" id="3.40.50.200">
    <property type="entry name" value="Peptidase S8/S53 domain"/>
    <property type="match status" value="1"/>
</dbReference>
<comment type="caution">
    <text evidence="6">The sequence shown here is derived from an EMBL/GenBank/DDBJ whole genome shotgun (WGS) entry which is preliminary data.</text>
</comment>
<dbReference type="PANTHER" id="PTHR43806">
    <property type="entry name" value="PEPTIDASE S8"/>
    <property type="match status" value="1"/>
</dbReference>
<feature type="non-terminal residue" evidence="6">
    <location>
        <position position="1"/>
    </location>
</feature>
<organism evidence="6">
    <name type="scientific">marine sediment metagenome</name>
    <dbReference type="NCBI Taxonomy" id="412755"/>
    <lineage>
        <taxon>unclassified sequences</taxon>
        <taxon>metagenomes</taxon>
        <taxon>ecological metagenomes</taxon>
    </lineage>
</organism>